<evidence type="ECO:0008006" key="5">
    <source>
        <dbReference type="Google" id="ProtNLM"/>
    </source>
</evidence>
<accession>A0A517ZHV4</accession>
<protein>
    <recommendedName>
        <fullName evidence="5">DUF2752 domain-containing protein</fullName>
    </recommendedName>
</protein>
<dbReference type="Proteomes" id="UP000319383">
    <property type="component" value="Chromosome"/>
</dbReference>
<dbReference type="InterPro" id="IPR021215">
    <property type="entry name" value="DUF2752"/>
</dbReference>
<feature type="transmembrane region" description="Helical" evidence="2">
    <location>
        <begin position="61"/>
        <end position="81"/>
    </location>
</feature>
<evidence type="ECO:0000256" key="2">
    <source>
        <dbReference type="SAM" id="Phobius"/>
    </source>
</evidence>
<feature type="region of interest" description="Disordered" evidence="1">
    <location>
        <begin position="1"/>
        <end position="31"/>
    </location>
</feature>
<feature type="transmembrane region" description="Helical" evidence="2">
    <location>
        <begin position="168"/>
        <end position="187"/>
    </location>
</feature>
<name>A0A517ZHV4_9PLAN</name>
<reference evidence="3 4" key="1">
    <citation type="submission" date="2019-02" db="EMBL/GenBank/DDBJ databases">
        <title>Deep-cultivation of Planctomycetes and their phenomic and genomic characterization uncovers novel biology.</title>
        <authorList>
            <person name="Wiegand S."/>
            <person name="Jogler M."/>
            <person name="Boedeker C."/>
            <person name="Pinto D."/>
            <person name="Vollmers J."/>
            <person name="Rivas-Marin E."/>
            <person name="Kohn T."/>
            <person name="Peeters S.H."/>
            <person name="Heuer A."/>
            <person name="Rast P."/>
            <person name="Oberbeckmann S."/>
            <person name="Bunk B."/>
            <person name="Jeske O."/>
            <person name="Meyerdierks A."/>
            <person name="Storesund J.E."/>
            <person name="Kallscheuer N."/>
            <person name="Luecker S."/>
            <person name="Lage O.M."/>
            <person name="Pohl T."/>
            <person name="Merkel B.J."/>
            <person name="Hornburger P."/>
            <person name="Mueller R.-W."/>
            <person name="Bruemmer F."/>
            <person name="Labrenz M."/>
            <person name="Spormann A.M."/>
            <person name="Op den Camp H."/>
            <person name="Overmann J."/>
            <person name="Amann R."/>
            <person name="Jetten M.S.M."/>
            <person name="Mascher T."/>
            <person name="Medema M.H."/>
            <person name="Devos D.P."/>
            <person name="Kaster A.-K."/>
            <person name="Ovreas L."/>
            <person name="Rohde M."/>
            <person name="Galperin M.Y."/>
            <person name="Jogler C."/>
        </authorList>
    </citation>
    <scope>NUCLEOTIDE SEQUENCE [LARGE SCALE GENOMIC DNA]</scope>
    <source>
        <strain evidence="3 4">Mal52</strain>
    </source>
</reference>
<gene>
    <name evidence="3" type="ORF">Mal52_05130</name>
</gene>
<keyword evidence="2" id="KW-1133">Transmembrane helix</keyword>
<organism evidence="3 4">
    <name type="scientific">Symmachiella dynata</name>
    <dbReference type="NCBI Taxonomy" id="2527995"/>
    <lineage>
        <taxon>Bacteria</taxon>
        <taxon>Pseudomonadati</taxon>
        <taxon>Planctomycetota</taxon>
        <taxon>Planctomycetia</taxon>
        <taxon>Planctomycetales</taxon>
        <taxon>Planctomycetaceae</taxon>
        <taxon>Symmachiella</taxon>
    </lineage>
</organism>
<evidence type="ECO:0000313" key="3">
    <source>
        <dbReference type="EMBL" id="QDU42058.1"/>
    </source>
</evidence>
<feature type="compositionally biased region" description="Polar residues" evidence="1">
    <location>
        <begin position="1"/>
        <end position="13"/>
    </location>
</feature>
<evidence type="ECO:0000256" key="1">
    <source>
        <dbReference type="SAM" id="MobiDB-lite"/>
    </source>
</evidence>
<dbReference type="RefSeq" id="WP_145374077.1">
    <property type="nucleotide sequence ID" value="NZ_CP036276.1"/>
</dbReference>
<keyword evidence="2" id="KW-0472">Membrane</keyword>
<sequence>MNEFQESSSSQQLPDDHRNTADPAESSQSALAATTGNEYLTRSSQSLIKTPLSSGHPIGTGIRVLLVLWSLFLCAGFALAASMRPDPRGFGTHQSLGFPPCTFQVLFDIPCPSCGMTTSFSHFIRGQIAASARANIAGLLLAITCLIQIPWCWISALKGRLWRVHQPTNFTLIVVGGISLVAVVNWCRQIF</sequence>
<proteinExistence type="predicted"/>
<dbReference type="AlphaFoldDB" id="A0A517ZHV4"/>
<dbReference type="KEGG" id="sdyn:Mal52_05130"/>
<keyword evidence="2" id="KW-0812">Transmembrane</keyword>
<feature type="transmembrane region" description="Helical" evidence="2">
    <location>
        <begin position="134"/>
        <end position="156"/>
    </location>
</feature>
<keyword evidence="4" id="KW-1185">Reference proteome</keyword>
<evidence type="ECO:0000313" key="4">
    <source>
        <dbReference type="Proteomes" id="UP000319383"/>
    </source>
</evidence>
<dbReference type="Pfam" id="PF10825">
    <property type="entry name" value="DUF2752"/>
    <property type="match status" value="1"/>
</dbReference>
<dbReference type="EMBL" id="CP036276">
    <property type="protein sequence ID" value="QDU42058.1"/>
    <property type="molecule type" value="Genomic_DNA"/>
</dbReference>